<comment type="caution">
    <text evidence="2">The sequence shown here is derived from an EMBL/GenBank/DDBJ whole genome shotgun (WGS) entry which is preliminary data.</text>
</comment>
<dbReference type="PANTHER" id="PTHR34367">
    <property type="entry name" value="OS02G0734667 PROTEIN"/>
    <property type="match status" value="1"/>
</dbReference>
<dbReference type="InterPro" id="IPR040412">
    <property type="entry name" value="At1g65710-like"/>
</dbReference>
<accession>A0A8X7SDR2</accession>
<evidence type="ECO:0000313" key="3">
    <source>
        <dbReference type="Proteomes" id="UP000886595"/>
    </source>
</evidence>
<organism evidence="2 3">
    <name type="scientific">Brassica carinata</name>
    <name type="common">Ethiopian mustard</name>
    <name type="synonym">Abyssinian cabbage</name>
    <dbReference type="NCBI Taxonomy" id="52824"/>
    <lineage>
        <taxon>Eukaryota</taxon>
        <taxon>Viridiplantae</taxon>
        <taxon>Streptophyta</taxon>
        <taxon>Embryophyta</taxon>
        <taxon>Tracheophyta</taxon>
        <taxon>Spermatophyta</taxon>
        <taxon>Magnoliopsida</taxon>
        <taxon>eudicotyledons</taxon>
        <taxon>Gunneridae</taxon>
        <taxon>Pentapetalae</taxon>
        <taxon>rosids</taxon>
        <taxon>malvids</taxon>
        <taxon>Brassicales</taxon>
        <taxon>Brassicaceae</taxon>
        <taxon>Brassiceae</taxon>
        <taxon>Brassica</taxon>
    </lineage>
</organism>
<dbReference type="PANTHER" id="PTHR34367:SF1">
    <property type="entry name" value="OS04G0528600 PROTEIN"/>
    <property type="match status" value="1"/>
</dbReference>
<dbReference type="OrthoDB" id="1927466at2759"/>
<keyword evidence="3" id="KW-1185">Reference proteome</keyword>
<name>A0A8X7SDR2_BRACI</name>
<dbReference type="EMBL" id="JAAMPC010000007">
    <property type="protein sequence ID" value="KAG2305408.1"/>
    <property type="molecule type" value="Genomic_DNA"/>
</dbReference>
<gene>
    <name evidence="2" type="ORF">Bca52824_034059</name>
</gene>
<feature type="compositionally biased region" description="Acidic residues" evidence="1">
    <location>
        <begin position="8"/>
        <end position="18"/>
    </location>
</feature>
<feature type="region of interest" description="Disordered" evidence="1">
    <location>
        <begin position="1"/>
        <end position="33"/>
    </location>
</feature>
<reference evidence="2 3" key="1">
    <citation type="submission" date="2020-02" db="EMBL/GenBank/DDBJ databases">
        <authorList>
            <person name="Ma Q."/>
            <person name="Huang Y."/>
            <person name="Song X."/>
            <person name="Pei D."/>
        </authorList>
    </citation>
    <scope>NUCLEOTIDE SEQUENCE [LARGE SCALE GENOMIC DNA]</scope>
    <source>
        <strain evidence="2">Sxm20200214</strain>
        <tissue evidence="2">Leaf</tissue>
    </source>
</reference>
<dbReference type="AlphaFoldDB" id="A0A8X7SDR2"/>
<dbReference type="Proteomes" id="UP000886595">
    <property type="component" value="Unassembled WGS sequence"/>
</dbReference>
<evidence type="ECO:0000256" key="1">
    <source>
        <dbReference type="SAM" id="MobiDB-lite"/>
    </source>
</evidence>
<evidence type="ECO:0000313" key="2">
    <source>
        <dbReference type="EMBL" id="KAG2305408.1"/>
    </source>
</evidence>
<proteinExistence type="predicted"/>
<protein>
    <submittedName>
        <fullName evidence="2">Uncharacterized protein</fullName>
    </submittedName>
</protein>
<sequence>MAARLSGDDEIGGNGEDEIERRRRCHETSSDKQKQVVEEITGLRFQSRNIVVAIKGRRRQEQLHSAVAERHQEFPWGGGESSHDDEEEDLSSLLTSCVTKACSIVEAVVDLNSTSSDLNQFRFTSTAVKKADLMEPSFEKYVTVKRGGCSLEEQESSCASNNLT</sequence>